<proteinExistence type="predicted"/>
<dbReference type="InterPro" id="IPR051312">
    <property type="entry name" value="Diverse_Substr_Oxidored"/>
</dbReference>
<dbReference type="InterPro" id="IPR016166">
    <property type="entry name" value="FAD-bd_PCMH"/>
</dbReference>
<comment type="caution">
    <text evidence="6">The sequence shown here is derived from an EMBL/GenBank/DDBJ whole genome shotgun (WGS) entry which is preliminary data.</text>
</comment>
<evidence type="ECO:0000313" key="5">
    <source>
        <dbReference type="EMBL" id="CAK8989017.1"/>
    </source>
</evidence>
<dbReference type="PANTHER" id="PTHR42659:SF2">
    <property type="entry name" value="XANTHINE DEHYDROGENASE SUBUNIT C-RELATED"/>
    <property type="match status" value="1"/>
</dbReference>
<dbReference type="EMBL" id="CAXAMM010037347">
    <property type="protein sequence ID" value="CAK9077018.1"/>
    <property type="molecule type" value="Genomic_DNA"/>
</dbReference>
<reference evidence="6 7" key="1">
    <citation type="submission" date="2024-02" db="EMBL/GenBank/DDBJ databases">
        <authorList>
            <person name="Chen Y."/>
            <person name="Shah S."/>
            <person name="Dougan E. K."/>
            <person name="Thang M."/>
            <person name="Chan C."/>
        </authorList>
    </citation>
    <scope>NUCLEOTIDE SEQUENCE [LARGE SCALE GENOMIC DNA]</scope>
</reference>
<dbReference type="PANTHER" id="PTHR42659">
    <property type="entry name" value="XANTHINE DEHYDROGENASE SUBUNIT C-RELATED"/>
    <property type="match status" value="1"/>
</dbReference>
<evidence type="ECO:0000256" key="3">
    <source>
        <dbReference type="ARBA" id="ARBA00023002"/>
    </source>
</evidence>
<dbReference type="EMBL" id="CAXAMM010000792">
    <property type="protein sequence ID" value="CAK8989017.1"/>
    <property type="molecule type" value="Genomic_DNA"/>
</dbReference>
<dbReference type="SUPFAM" id="SSF55447">
    <property type="entry name" value="CO dehydrogenase flavoprotein C-terminal domain-like"/>
    <property type="match status" value="1"/>
</dbReference>
<protein>
    <submittedName>
        <fullName evidence="6">Carbon monoxide dehydrogenase medium chain (CO dehydrogenase subunit M) (CO-DH M)</fullName>
    </submittedName>
</protein>
<keyword evidence="3" id="KW-0560">Oxidoreductase</keyword>
<dbReference type="Pfam" id="PF00941">
    <property type="entry name" value="FAD_binding_5"/>
    <property type="match status" value="1"/>
</dbReference>
<organism evidence="6 7">
    <name type="scientific">Durusdinium trenchii</name>
    <dbReference type="NCBI Taxonomy" id="1381693"/>
    <lineage>
        <taxon>Eukaryota</taxon>
        <taxon>Sar</taxon>
        <taxon>Alveolata</taxon>
        <taxon>Dinophyceae</taxon>
        <taxon>Suessiales</taxon>
        <taxon>Symbiodiniaceae</taxon>
        <taxon>Durusdinium</taxon>
    </lineage>
</organism>
<name>A0ABP0PNG1_9DINO</name>
<keyword evidence="1" id="KW-0285">Flavoprotein</keyword>
<dbReference type="Proteomes" id="UP001642464">
    <property type="component" value="Unassembled WGS sequence"/>
</dbReference>
<dbReference type="InterPro" id="IPR016167">
    <property type="entry name" value="FAD-bd_PCMH_sub1"/>
</dbReference>
<gene>
    <name evidence="5" type="ORF">SCF082_LOCUS1639</name>
    <name evidence="6" type="ORF">SCF082_LOCUS37030</name>
</gene>
<dbReference type="InterPro" id="IPR036318">
    <property type="entry name" value="FAD-bd_PCMH-like_sf"/>
</dbReference>
<evidence type="ECO:0000313" key="7">
    <source>
        <dbReference type="Proteomes" id="UP001642464"/>
    </source>
</evidence>
<dbReference type="Gene3D" id="3.30.465.10">
    <property type="match status" value="1"/>
</dbReference>
<evidence type="ECO:0000256" key="2">
    <source>
        <dbReference type="ARBA" id="ARBA00022827"/>
    </source>
</evidence>
<dbReference type="Pfam" id="PF03450">
    <property type="entry name" value="CO_deh_flav_C"/>
    <property type="match status" value="1"/>
</dbReference>
<dbReference type="InterPro" id="IPR016169">
    <property type="entry name" value="FAD-bd_PCMH_sub2"/>
</dbReference>
<dbReference type="Gene3D" id="3.30.43.10">
    <property type="entry name" value="Uridine Diphospho-n-acetylenolpyruvylglucosamine Reductase, domain 2"/>
    <property type="match status" value="1"/>
</dbReference>
<feature type="domain" description="FAD-binding PCMH-type" evidence="4">
    <location>
        <begin position="135"/>
        <end position="311"/>
    </location>
</feature>
<evidence type="ECO:0000259" key="4">
    <source>
        <dbReference type="PROSITE" id="PS51387"/>
    </source>
</evidence>
<sequence>MQYFDCTPVIRASCTNGALCSRKTRPKAALRSKFIFFNNLLVVSLRVASHIPRNASVFLSHFVASNSATDVFRQVFGAWLLECAVHRSAPLGTYDIPPPHDGDARFSRSNDSLRESDVRLSVRSISGRQREEKDVIPGEFTYHRPSSVAEAVAILVSHGDEARPLSGGHSLIPMMKLRMAAPEHLVDLGGIADLKGISEDGGTITIRAMTTQHELIGSDLLAEKLPIIKETSLLIADPQIRYVGTLGGNVANGDPGNDMPALMQCLNASYVLTGPDGDREVAARDFYEAAYFTALAPEEILTAVKIPTPPAGHGYAYEKLKRKVGDYATAAAAVLLTMNGGSVASASVALTNVADTPLYAADASNILTGSTLDDATVASAVAAAEAITDPASDGRGPAEYRTKMAGIMMQRALARAADRARS</sequence>
<evidence type="ECO:0000256" key="1">
    <source>
        <dbReference type="ARBA" id="ARBA00022630"/>
    </source>
</evidence>
<evidence type="ECO:0000313" key="6">
    <source>
        <dbReference type="EMBL" id="CAK9077018.1"/>
    </source>
</evidence>
<dbReference type="SUPFAM" id="SSF56176">
    <property type="entry name" value="FAD-binding/transporter-associated domain-like"/>
    <property type="match status" value="1"/>
</dbReference>
<dbReference type="PROSITE" id="PS51387">
    <property type="entry name" value="FAD_PCMH"/>
    <property type="match status" value="1"/>
</dbReference>
<dbReference type="InterPro" id="IPR005107">
    <property type="entry name" value="CO_DH_flav_C"/>
</dbReference>
<dbReference type="InterPro" id="IPR036683">
    <property type="entry name" value="CO_DH_flav_C_dom_sf"/>
</dbReference>
<dbReference type="SMART" id="SM01092">
    <property type="entry name" value="CO_deh_flav_C"/>
    <property type="match status" value="1"/>
</dbReference>
<keyword evidence="7" id="KW-1185">Reference proteome</keyword>
<dbReference type="Gene3D" id="3.30.390.50">
    <property type="entry name" value="CO dehydrogenase flavoprotein, C-terminal domain"/>
    <property type="match status" value="1"/>
</dbReference>
<dbReference type="InterPro" id="IPR002346">
    <property type="entry name" value="Mopterin_DH_FAD-bd"/>
</dbReference>
<keyword evidence="2" id="KW-0274">FAD</keyword>
<accession>A0ABP0PNG1</accession>